<dbReference type="Pfam" id="PF10385">
    <property type="entry name" value="RNA_pol_Rpb2_45"/>
    <property type="match status" value="1"/>
</dbReference>
<dbReference type="InterPro" id="IPR007644">
    <property type="entry name" value="RNA_pol_bsu_protrusion"/>
</dbReference>
<evidence type="ECO:0000256" key="7">
    <source>
        <dbReference type="RuleBase" id="RU000434"/>
    </source>
</evidence>
<evidence type="ECO:0000256" key="8">
    <source>
        <dbReference type="RuleBase" id="RU363031"/>
    </source>
</evidence>
<dbReference type="Gene3D" id="2.30.150.10">
    <property type="entry name" value="DNA-directed RNA polymerase, beta subunit, external 1 domain"/>
    <property type="match status" value="1"/>
</dbReference>
<dbReference type="GO" id="GO:0003677">
    <property type="term" value="F:DNA binding"/>
    <property type="evidence" value="ECO:0007669"/>
    <property type="project" value="UniProtKB-UniRule"/>
</dbReference>
<dbReference type="Gene3D" id="3.90.1110.10">
    <property type="entry name" value="RNA polymerase Rpb2, domain 2"/>
    <property type="match status" value="1"/>
</dbReference>
<dbReference type="Proteomes" id="UP000033947">
    <property type="component" value="Unassembled WGS sequence"/>
</dbReference>
<proteinExistence type="inferred from homology"/>
<evidence type="ECO:0000259" key="11">
    <source>
        <dbReference type="Pfam" id="PF04561"/>
    </source>
</evidence>
<evidence type="ECO:0000313" key="16">
    <source>
        <dbReference type="Proteomes" id="UP000033947"/>
    </source>
</evidence>
<dbReference type="Pfam" id="PF04565">
    <property type="entry name" value="RNA_pol_Rpb2_3"/>
    <property type="match status" value="1"/>
</dbReference>
<evidence type="ECO:0000259" key="14">
    <source>
        <dbReference type="Pfam" id="PF10385"/>
    </source>
</evidence>
<feature type="domain" description="RNA polymerase Rpb2" evidence="10">
    <location>
        <begin position="982"/>
        <end position="1056"/>
    </location>
</feature>
<evidence type="ECO:0000256" key="1">
    <source>
        <dbReference type="ARBA" id="ARBA00022478"/>
    </source>
</evidence>
<keyword evidence="4 6" id="KW-0804">Transcription</keyword>
<dbReference type="InterPro" id="IPR007645">
    <property type="entry name" value="RNA_pol_Rpb2_3"/>
</dbReference>
<dbReference type="Gene3D" id="2.40.270.10">
    <property type="entry name" value="DNA-directed RNA polymerase, subunit 2, domain 6"/>
    <property type="match status" value="2"/>
</dbReference>
<evidence type="ECO:0000259" key="9">
    <source>
        <dbReference type="Pfam" id="PF00562"/>
    </source>
</evidence>
<evidence type="ECO:0000313" key="15">
    <source>
        <dbReference type="EMBL" id="KKS03471.1"/>
    </source>
</evidence>
<dbReference type="Gene3D" id="2.40.50.100">
    <property type="match status" value="1"/>
</dbReference>
<evidence type="ECO:0000256" key="6">
    <source>
        <dbReference type="HAMAP-Rule" id="MF_01321"/>
    </source>
</evidence>
<dbReference type="Gene3D" id="2.40.50.150">
    <property type="match status" value="1"/>
</dbReference>
<feature type="domain" description="RNA polymerase Rpb2" evidence="11">
    <location>
        <begin position="155"/>
        <end position="322"/>
    </location>
</feature>
<dbReference type="GO" id="GO:0003899">
    <property type="term" value="F:DNA-directed RNA polymerase activity"/>
    <property type="evidence" value="ECO:0007669"/>
    <property type="project" value="UniProtKB-UniRule"/>
</dbReference>
<accession>A0A0G0Y1Z8</accession>
<dbReference type="GO" id="GO:0032549">
    <property type="term" value="F:ribonucleoside binding"/>
    <property type="evidence" value="ECO:0007669"/>
    <property type="project" value="InterPro"/>
</dbReference>
<dbReference type="InterPro" id="IPR019462">
    <property type="entry name" value="DNA-dir_RNA_pol_bsu_external_1"/>
</dbReference>
<dbReference type="InterPro" id="IPR014724">
    <property type="entry name" value="RNA_pol_RPB2_OB-fold"/>
</dbReference>
<dbReference type="PANTHER" id="PTHR20856">
    <property type="entry name" value="DNA-DIRECTED RNA POLYMERASE I SUBUNIT 2"/>
    <property type="match status" value="1"/>
</dbReference>
<dbReference type="InterPro" id="IPR010243">
    <property type="entry name" value="RNA_pol_bsu_bac"/>
</dbReference>
<dbReference type="SUPFAM" id="SSF64484">
    <property type="entry name" value="beta and beta-prime subunits of DNA dependent RNA-polymerase"/>
    <property type="match status" value="1"/>
</dbReference>
<dbReference type="Pfam" id="PF00562">
    <property type="entry name" value="RNA_pol_Rpb2_6"/>
    <property type="match status" value="1"/>
</dbReference>
<evidence type="ECO:0000259" key="13">
    <source>
        <dbReference type="Pfam" id="PF04565"/>
    </source>
</evidence>
<organism evidence="15 16">
    <name type="scientific">candidate division WWE3 bacterium GW2011_GWC2_41_23</name>
    <dbReference type="NCBI Taxonomy" id="1619123"/>
    <lineage>
        <taxon>Bacteria</taxon>
        <taxon>Katanobacteria</taxon>
    </lineage>
</organism>
<dbReference type="InterPro" id="IPR015712">
    <property type="entry name" value="DNA-dir_RNA_pol_su2"/>
</dbReference>
<dbReference type="InterPro" id="IPR007641">
    <property type="entry name" value="RNA_pol_Rpb2_7"/>
</dbReference>
<name>A0A0G0Y1Z8_UNCKA</name>
<evidence type="ECO:0000256" key="4">
    <source>
        <dbReference type="ARBA" id="ARBA00023163"/>
    </source>
</evidence>
<dbReference type="Pfam" id="PF04560">
    <property type="entry name" value="RNA_pol_Rpb2_7"/>
    <property type="match status" value="1"/>
</dbReference>
<comment type="subunit">
    <text evidence="6 8">The RNAP catalytic core consists of 2 alpha, 1 beta, 1 beta' and 1 omega subunit. When a sigma factor is associated with the core the holoenzyme is formed, which can initiate transcription.</text>
</comment>
<dbReference type="Gene3D" id="3.90.1800.10">
    <property type="entry name" value="RNA polymerase alpha subunit dimerisation domain"/>
    <property type="match status" value="1"/>
</dbReference>
<comment type="caution">
    <text evidence="15">The sequence shown here is derived from an EMBL/GenBank/DDBJ whole genome shotgun (WGS) entry which is preliminary data.</text>
</comment>
<dbReference type="Gene3D" id="3.90.1100.10">
    <property type="match status" value="1"/>
</dbReference>
<dbReference type="GO" id="GO:0006351">
    <property type="term" value="P:DNA-templated transcription"/>
    <property type="evidence" value="ECO:0007669"/>
    <property type="project" value="UniProtKB-UniRule"/>
</dbReference>
<dbReference type="InterPro" id="IPR007121">
    <property type="entry name" value="RNA_pol_bsu_CS"/>
</dbReference>
<dbReference type="CDD" id="cd00653">
    <property type="entry name" value="RNA_pol_B_RPB2"/>
    <property type="match status" value="1"/>
</dbReference>
<dbReference type="EC" id="2.7.7.6" evidence="6 8"/>
<dbReference type="EMBL" id="LCBB01000002">
    <property type="protein sequence ID" value="KKS03471.1"/>
    <property type="molecule type" value="Genomic_DNA"/>
</dbReference>
<comment type="similarity">
    <text evidence="6 7">Belongs to the RNA polymerase beta chain family.</text>
</comment>
<dbReference type="Pfam" id="PF04561">
    <property type="entry name" value="RNA_pol_Rpb2_2"/>
    <property type="match status" value="1"/>
</dbReference>
<dbReference type="PATRIC" id="fig|1619123.3.peg.196"/>
<dbReference type="InterPro" id="IPR037034">
    <property type="entry name" value="RNA_pol_Rpb2_2_sf"/>
</dbReference>
<dbReference type="PROSITE" id="PS01166">
    <property type="entry name" value="RNA_POL_BETA"/>
    <property type="match status" value="1"/>
</dbReference>
<keyword evidence="1 6" id="KW-0240">DNA-directed RNA polymerase</keyword>
<evidence type="ECO:0000256" key="3">
    <source>
        <dbReference type="ARBA" id="ARBA00022695"/>
    </source>
</evidence>
<dbReference type="InterPro" id="IPR037033">
    <property type="entry name" value="DNA-dir_RNAP_su2_hyb_sf"/>
</dbReference>
<feature type="domain" description="DNA-directed RNA polymerase subunit 2 hybrid-binding" evidence="9">
    <location>
        <begin position="592"/>
        <end position="980"/>
    </location>
</feature>
<feature type="domain" description="RNA polymerase Rpb2" evidence="13">
    <location>
        <begin position="382"/>
        <end position="450"/>
    </location>
</feature>
<gene>
    <name evidence="6" type="primary">rpoB</name>
    <name evidence="15" type="ORF">UU55_C0002G0076</name>
</gene>
<evidence type="ECO:0000256" key="5">
    <source>
        <dbReference type="ARBA" id="ARBA00048552"/>
    </source>
</evidence>
<comment type="catalytic activity">
    <reaction evidence="5 6 8">
        <text>RNA(n) + a ribonucleoside 5'-triphosphate = RNA(n+1) + diphosphate</text>
        <dbReference type="Rhea" id="RHEA:21248"/>
        <dbReference type="Rhea" id="RHEA-COMP:14527"/>
        <dbReference type="Rhea" id="RHEA-COMP:17342"/>
        <dbReference type="ChEBI" id="CHEBI:33019"/>
        <dbReference type="ChEBI" id="CHEBI:61557"/>
        <dbReference type="ChEBI" id="CHEBI:140395"/>
        <dbReference type="EC" id="2.7.7.6"/>
    </reaction>
</comment>
<feature type="domain" description="RNA polymerase beta subunit protrusion" evidence="12">
    <location>
        <begin position="17"/>
        <end position="348"/>
    </location>
</feature>
<evidence type="ECO:0000259" key="12">
    <source>
        <dbReference type="Pfam" id="PF04563"/>
    </source>
</evidence>
<dbReference type="AlphaFoldDB" id="A0A0G0Y1Z8"/>
<dbReference type="InterPro" id="IPR042107">
    <property type="entry name" value="DNA-dir_RNA_pol_bsu_ext_1_sf"/>
</dbReference>
<evidence type="ECO:0000259" key="10">
    <source>
        <dbReference type="Pfam" id="PF04560"/>
    </source>
</evidence>
<dbReference type="InterPro" id="IPR007642">
    <property type="entry name" value="RNA_pol_Rpb2_2"/>
</dbReference>
<dbReference type="HAMAP" id="MF_01321">
    <property type="entry name" value="RNApol_bact_RpoB"/>
    <property type="match status" value="1"/>
</dbReference>
<dbReference type="InterPro" id="IPR007120">
    <property type="entry name" value="DNA-dir_RNAP_su2_dom"/>
</dbReference>
<keyword evidence="2 6" id="KW-0808">Transferase</keyword>
<dbReference type="Pfam" id="PF04563">
    <property type="entry name" value="RNA_pol_Rpb2_1"/>
    <property type="match status" value="1"/>
</dbReference>
<evidence type="ECO:0000256" key="2">
    <source>
        <dbReference type="ARBA" id="ARBA00022679"/>
    </source>
</evidence>
<comment type="function">
    <text evidence="6 8">DNA-dependent RNA polymerase catalyzes the transcription of DNA into RNA using the four ribonucleoside triphosphates as substrates.</text>
</comment>
<dbReference type="NCBIfam" id="NF001616">
    <property type="entry name" value="PRK00405.1"/>
    <property type="match status" value="1"/>
</dbReference>
<reference evidence="15 16" key="1">
    <citation type="journal article" date="2015" name="Nature">
        <title>rRNA introns, odd ribosomes, and small enigmatic genomes across a large radiation of phyla.</title>
        <authorList>
            <person name="Brown C.T."/>
            <person name="Hug L.A."/>
            <person name="Thomas B.C."/>
            <person name="Sharon I."/>
            <person name="Castelle C.J."/>
            <person name="Singh A."/>
            <person name="Wilkins M.J."/>
            <person name="Williams K.H."/>
            <person name="Banfield J.F."/>
        </authorList>
    </citation>
    <scope>NUCLEOTIDE SEQUENCE [LARGE SCALE GENOMIC DNA]</scope>
</reference>
<keyword evidence="3 6" id="KW-0548">Nucleotidyltransferase</keyword>
<protein>
    <recommendedName>
        <fullName evidence="6 8">DNA-directed RNA polymerase subunit beta</fullName>
        <shortName evidence="6">RNAP subunit beta</shortName>
        <ecNumber evidence="6 8">2.7.7.6</ecNumber>
    </recommendedName>
    <alternativeName>
        <fullName evidence="6">RNA polymerase subunit beta</fullName>
    </alternativeName>
    <alternativeName>
        <fullName evidence="6">Transcriptase subunit beta</fullName>
    </alternativeName>
</protein>
<feature type="domain" description="DNA-directed RNA polymerase beta subunit external 1" evidence="14">
    <location>
        <begin position="470"/>
        <end position="529"/>
    </location>
</feature>
<dbReference type="GO" id="GO:0000428">
    <property type="term" value="C:DNA-directed RNA polymerase complex"/>
    <property type="evidence" value="ECO:0007669"/>
    <property type="project" value="UniProtKB-KW"/>
</dbReference>
<sequence length="1100" mass="121071">MRETFSKRKIALNLPNLADIQLNSYNWLMTEGLKEILEELGTVEDSSGRGWVVTLSDPSIEKANISIPEAKRTGRTYDAPWYVKATIEDPLTKKKKVSNIYMGDLPLMTERGTFVISGVERTIVNQLIRAEGVLFTGEPSPVTGQFLAGAKILPKSGVWLEFETSRNGVLSVRIDRKRKISVTTLLRVFGLEEDEDIRKAFEGVESNPEINYINETLAKDPASSFEESCIEIYRKMRPGEPLVLENAKALVAAMFFNKRRFSMGHVGRFKLNKSLGLNIPNDPDHRLLTLEDLLKIVSRIIELNNGVGVPDDVDFLGNRRVKSVGELLQWQMRIGFLRMEKNIKERMSLSPRETLPEPGVLISPRAIAAAVHSFFATGQLSQLHDQQNPLTALDHLRRLSVLGPGGLTKERASFSVRDVHYSSFGRVCPVRTPEGPNIGLINYLASYAKVNEYGFLETPYIKLEKKPSGDVRLTDEIVYLAAYDEENAHITDQSVAVDEKGFITDKQVPLRKGGNFFLGDAALAEYIEVVPRQVVGVAAGLIPFLQNNDIARALMGTQQMSQAVPLVRPETPIIGTGIEGEIARNTNALILADDDGVVEFADARRVVVKYGRGGKGSKVEYTAAKFEQTNSDTCFNQYVVVETGQKVKAGDVLVEGPAVNNGELSIGTNMKVAYMIYEGLEFEDGIVISDRLVKEDVLTSIHVSDYQTSVQETKLGPEEITRDIPNVSEESLRNLDEDGIVAIGSKVKSSDILVGKVAPKGEMDLTSEERLLRAIFGEKAKDVRDTSLYMPHGEHGVVIGIKRVTKKDNESLPAGTIERITVYVAQQKKIDVGDKLAGRHGNKGVISAIVPSIDMPMLDDGSTVDIIFSSEAVLKRMNVGQILEASLGMAGKTLGKTYEVPSLQEIPEELIEAELRKAGLPVTGKMKLIDGRNGEYFHNEIVVGDTYILKLIHMSEEKMHARSTGPYSLITQQPLGGKAQFGGQRFGEMEVWALEAYGAANILKEILTIKSDDMLGRTQAYSAMVQGKEIPESSVPETFKLLVRKLNGLGLGLEAYSSEENSSPAEVAEEAIPEVADPSAELIVETASEEISEQEAESEE</sequence>